<gene>
    <name evidence="1" type="ORF">QAD02_019212</name>
</gene>
<reference evidence="1" key="1">
    <citation type="submission" date="2023-04" db="EMBL/GenBank/DDBJ databases">
        <title>A chromosome-level genome assembly of the parasitoid wasp Eretmocerus hayati.</title>
        <authorList>
            <person name="Zhong Y."/>
            <person name="Liu S."/>
            <person name="Liu Y."/>
        </authorList>
    </citation>
    <scope>NUCLEOTIDE SEQUENCE</scope>
    <source>
        <strain evidence="1">ZJU_SS_LIU_2023</strain>
    </source>
</reference>
<sequence>MPMGEYRDEKDSSRLCQLTEQQREFAAAFLNEEDIDRDEKIQETREWIADSEDLCARTDDFFILRFLRGCKFDVEQAKQKLRSYYVQRSLSPEWFTNRDPFLPEVQELLKLGVFLPLKNVDEEGRLIVVVRTCVHDPKKHKQSNVFKVGMMLLDLACRDHVHCSLYGIVAIHDMTGVRLSHAFQMTPNIIRRLVSTWQAYPNRIRSLDYVNAPGHVNMVLNIFRQFMSGKLKQRMHVHTGNARTLLRKISPSVLPTELGGTDGDYESLTRYWKQRAEENKQWLMDDEKFKLKT</sequence>
<dbReference type="EMBL" id="CM056741">
    <property type="protein sequence ID" value="KAJ8683420.1"/>
    <property type="molecule type" value="Genomic_DNA"/>
</dbReference>
<evidence type="ECO:0000313" key="1">
    <source>
        <dbReference type="EMBL" id="KAJ8683420.1"/>
    </source>
</evidence>
<evidence type="ECO:0000313" key="2">
    <source>
        <dbReference type="Proteomes" id="UP001239111"/>
    </source>
</evidence>
<name>A0ACC2PJ15_9HYME</name>
<keyword evidence="2" id="KW-1185">Reference proteome</keyword>
<accession>A0ACC2PJ15</accession>
<dbReference type="Proteomes" id="UP001239111">
    <property type="component" value="Chromosome 1"/>
</dbReference>
<proteinExistence type="predicted"/>
<organism evidence="1 2">
    <name type="scientific">Eretmocerus hayati</name>
    <dbReference type="NCBI Taxonomy" id="131215"/>
    <lineage>
        <taxon>Eukaryota</taxon>
        <taxon>Metazoa</taxon>
        <taxon>Ecdysozoa</taxon>
        <taxon>Arthropoda</taxon>
        <taxon>Hexapoda</taxon>
        <taxon>Insecta</taxon>
        <taxon>Pterygota</taxon>
        <taxon>Neoptera</taxon>
        <taxon>Endopterygota</taxon>
        <taxon>Hymenoptera</taxon>
        <taxon>Apocrita</taxon>
        <taxon>Proctotrupomorpha</taxon>
        <taxon>Chalcidoidea</taxon>
        <taxon>Aphelinidae</taxon>
        <taxon>Aphelininae</taxon>
        <taxon>Eretmocerus</taxon>
    </lineage>
</organism>
<protein>
    <submittedName>
        <fullName evidence="1">Uncharacterized protein</fullName>
    </submittedName>
</protein>
<comment type="caution">
    <text evidence="1">The sequence shown here is derived from an EMBL/GenBank/DDBJ whole genome shotgun (WGS) entry which is preliminary data.</text>
</comment>